<dbReference type="PANTHER" id="PTHR13170">
    <property type="entry name" value="O-GLCNACASE"/>
    <property type="match status" value="1"/>
</dbReference>
<dbReference type="GO" id="GO:0016747">
    <property type="term" value="F:acyltransferase activity, transferring groups other than amino-acyl groups"/>
    <property type="evidence" value="ECO:0007669"/>
    <property type="project" value="InterPro"/>
</dbReference>
<dbReference type="Gene3D" id="3.40.630.30">
    <property type="match status" value="1"/>
</dbReference>
<name>A0A0U5L5G3_9GAMM</name>
<dbReference type="InterPro" id="IPR051822">
    <property type="entry name" value="Glycosyl_Hydrolase_84"/>
</dbReference>
<feature type="domain" description="N-acetyltransferase" evidence="1">
    <location>
        <begin position="16"/>
        <end position="210"/>
    </location>
</feature>
<dbReference type="AlphaFoldDB" id="A0A0U5L5G3"/>
<dbReference type="InterPro" id="IPR000182">
    <property type="entry name" value="GNAT_dom"/>
</dbReference>
<evidence type="ECO:0000313" key="2">
    <source>
        <dbReference type="EMBL" id="CUU26057.1"/>
    </source>
</evidence>
<dbReference type="Pfam" id="PF00583">
    <property type="entry name" value="Acetyltransf_1"/>
    <property type="match status" value="1"/>
</dbReference>
<protein>
    <submittedName>
        <fullName evidence="2">Acetyltransferase</fullName>
    </submittedName>
</protein>
<dbReference type="KEGG" id="ege:EM595_p0360"/>
<dbReference type="InterPro" id="IPR016181">
    <property type="entry name" value="Acyl_CoA_acyltransferase"/>
</dbReference>
<dbReference type="EMBL" id="LN907828">
    <property type="protein sequence ID" value="CUU26057.1"/>
    <property type="molecule type" value="Genomic_DNA"/>
</dbReference>
<dbReference type="PATRIC" id="fig|1619313.3.peg.3978"/>
<sequence>MFIFCSREPAMILDDAVIRQAQPQDEAALYQICLQTANAGSDATALYSDAHYPGQRFVIPYLRFAPAFAFVLESQGEVVGYVVATPDTETFETQLEQQWWPQWQAAWRDRTAEAPLDDKILAYVHQPERAATSLTSRWPAHLHINLLPVAQKGGWGRRLIETELAALRQAGVSGVYLGVSLQNEQVCAFYQRLGFEHVVRSNAIYMAQQL</sequence>
<evidence type="ECO:0000259" key="1">
    <source>
        <dbReference type="PROSITE" id="PS51186"/>
    </source>
</evidence>
<dbReference type="SUPFAM" id="SSF55729">
    <property type="entry name" value="Acyl-CoA N-acyltransferases (Nat)"/>
    <property type="match status" value="1"/>
</dbReference>
<dbReference type="PROSITE" id="PS51186">
    <property type="entry name" value="GNAT"/>
    <property type="match status" value="1"/>
</dbReference>
<dbReference type="PANTHER" id="PTHR13170:SF16">
    <property type="entry name" value="PROTEIN O-GLCNACASE"/>
    <property type="match status" value="1"/>
</dbReference>
<gene>
    <name evidence="2" type="ORF">EM595_p0360</name>
</gene>
<geneLocation type="plasmid" evidence="3">
    <name>pEM01</name>
</geneLocation>
<organism evidence="2 3">
    <name type="scientific">Duffyella gerundensis</name>
    <dbReference type="NCBI Taxonomy" id="1619313"/>
    <lineage>
        <taxon>Bacteria</taxon>
        <taxon>Pseudomonadati</taxon>
        <taxon>Pseudomonadota</taxon>
        <taxon>Gammaproteobacteria</taxon>
        <taxon>Enterobacterales</taxon>
        <taxon>Erwiniaceae</taxon>
        <taxon>Duffyella</taxon>
    </lineage>
</organism>
<evidence type="ECO:0000313" key="3">
    <source>
        <dbReference type="Proteomes" id="UP000059419"/>
    </source>
</evidence>
<keyword evidence="2" id="KW-0808">Transferase</keyword>
<reference evidence="3" key="1">
    <citation type="submission" date="2015-11" db="EMBL/GenBank/DDBJ databases">
        <authorList>
            <person name="Blom J."/>
        </authorList>
    </citation>
    <scope>NUCLEOTIDE SEQUENCE [LARGE SCALE GENOMIC DNA]</scope>
    <source>
        <plasmid evidence="3">pEM01</plasmid>
    </source>
</reference>
<keyword evidence="3" id="KW-1185">Reference proteome</keyword>
<accession>A0A0U5L5G3</accession>
<dbReference type="Proteomes" id="UP000059419">
    <property type="component" value="Plasmid pEM01"/>
</dbReference>
<proteinExistence type="predicted"/>